<evidence type="ECO:0000313" key="1">
    <source>
        <dbReference type="EMBL" id="KAL0290400.1"/>
    </source>
</evidence>
<dbReference type="EMBL" id="JACGWM010001646">
    <property type="protein sequence ID" value="KAL0290400.1"/>
    <property type="molecule type" value="Genomic_DNA"/>
</dbReference>
<comment type="caution">
    <text evidence="1">The sequence shown here is derived from an EMBL/GenBank/DDBJ whole genome shotgun (WGS) entry which is preliminary data.</text>
</comment>
<organism evidence="1">
    <name type="scientific">Sesamum calycinum</name>
    <dbReference type="NCBI Taxonomy" id="2727403"/>
    <lineage>
        <taxon>Eukaryota</taxon>
        <taxon>Viridiplantae</taxon>
        <taxon>Streptophyta</taxon>
        <taxon>Embryophyta</taxon>
        <taxon>Tracheophyta</taxon>
        <taxon>Spermatophyta</taxon>
        <taxon>Magnoliopsida</taxon>
        <taxon>eudicotyledons</taxon>
        <taxon>Gunneridae</taxon>
        <taxon>Pentapetalae</taxon>
        <taxon>asterids</taxon>
        <taxon>lamiids</taxon>
        <taxon>Lamiales</taxon>
        <taxon>Pedaliaceae</taxon>
        <taxon>Sesamum</taxon>
    </lineage>
</organism>
<protein>
    <recommendedName>
        <fullName evidence="2">Copia protein</fullName>
    </recommendedName>
</protein>
<accession>A0AAW2J7H6</accession>
<proteinExistence type="predicted"/>
<gene>
    <name evidence="1" type="ORF">Scaly_2671900</name>
</gene>
<evidence type="ECO:0008006" key="2">
    <source>
        <dbReference type="Google" id="ProtNLM"/>
    </source>
</evidence>
<name>A0AAW2J7H6_9LAMI</name>
<dbReference type="PANTHER" id="PTHR11439:SF470">
    <property type="entry name" value="CYSTEINE-RICH RLK (RECEPTOR-LIKE PROTEIN KINASE) 8"/>
    <property type="match status" value="1"/>
</dbReference>
<reference evidence="1" key="2">
    <citation type="journal article" date="2024" name="Plant">
        <title>Genomic evolution and insights into agronomic trait innovations of Sesamum species.</title>
        <authorList>
            <person name="Miao H."/>
            <person name="Wang L."/>
            <person name="Qu L."/>
            <person name="Liu H."/>
            <person name="Sun Y."/>
            <person name="Le M."/>
            <person name="Wang Q."/>
            <person name="Wei S."/>
            <person name="Zheng Y."/>
            <person name="Lin W."/>
            <person name="Duan Y."/>
            <person name="Cao H."/>
            <person name="Xiong S."/>
            <person name="Wang X."/>
            <person name="Wei L."/>
            <person name="Li C."/>
            <person name="Ma Q."/>
            <person name="Ju M."/>
            <person name="Zhao R."/>
            <person name="Li G."/>
            <person name="Mu C."/>
            <person name="Tian Q."/>
            <person name="Mei H."/>
            <person name="Zhang T."/>
            <person name="Gao T."/>
            <person name="Zhang H."/>
        </authorList>
    </citation>
    <scope>NUCLEOTIDE SEQUENCE</scope>
    <source>
        <strain evidence="1">KEN8</strain>
    </source>
</reference>
<dbReference type="CDD" id="cd09272">
    <property type="entry name" value="RNase_HI_RT_Ty1"/>
    <property type="match status" value="1"/>
</dbReference>
<sequence length="205" mass="22885">MWLSISKGALPKSTSTIPEHFSRRSLIGFCVFFGIVHVSWKTKKQPTVSWSTAKAEYHSMAATVCEIRWITYLLQDFGISLDLPDTLYCDNKAVLHITANPVFHEHRKHIEIDCHIVQHAYKAGLIVLSYIRSGDQLAFLFTKVLPLSVFSTLLSKLGLVSLTPSPTCGRLVEIARGTFIGDQNDQVHGLAAVTEVTQFRDLENG</sequence>
<dbReference type="AlphaFoldDB" id="A0AAW2J7H6"/>
<reference evidence="1" key="1">
    <citation type="submission" date="2020-06" db="EMBL/GenBank/DDBJ databases">
        <authorList>
            <person name="Li T."/>
            <person name="Hu X."/>
            <person name="Zhang T."/>
            <person name="Song X."/>
            <person name="Zhang H."/>
            <person name="Dai N."/>
            <person name="Sheng W."/>
            <person name="Hou X."/>
            <person name="Wei L."/>
        </authorList>
    </citation>
    <scope>NUCLEOTIDE SEQUENCE</scope>
    <source>
        <strain evidence="1">KEN8</strain>
        <tissue evidence="1">Leaf</tissue>
    </source>
</reference>
<dbReference type="PANTHER" id="PTHR11439">
    <property type="entry name" value="GAG-POL-RELATED RETROTRANSPOSON"/>
    <property type="match status" value="1"/>
</dbReference>